<sequence>MPDKNLIRKYLDGLATEEETRAVMAYLAADDSDWQPLEACFAEVADPAPDVEGSVSLKEEVLSGLRQKLYPAVAGEPVRVYRWWRLAAAAAVLAAAVTTLLYYAHTRHDTEVAVVWKTLHNADVHTRLGVLPDGSQVYLSPHSTLSYPTDFVQHRALRLEGEAFFDVTRDDQHPFVVDAGPLSTQVLGTSFNIEAYGDEGTVRISLVQGRVAVRSDTMVRVLKAGEVLTYVRNAKTISMEELKMTNVHDWEDGYMLFNEVPVADALGRIAKRYGLSLDIQDPDGLRGKHVTGVFKQQPLAQTLDIVLFISRYKYRIKGNTLVVLPK</sequence>
<protein>
    <submittedName>
        <fullName evidence="4">FecR family protein</fullName>
    </submittedName>
</protein>
<comment type="caution">
    <text evidence="4">The sequence shown here is derived from an EMBL/GenBank/DDBJ whole genome shotgun (WGS) entry which is preliminary data.</text>
</comment>
<feature type="domain" description="Protein FecR C-terminal" evidence="3">
    <location>
        <begin position="255"/>
        <end position="323"/>
    </location>
</feature>
<gene>
    <name evidence="4" type="ORF">EDB95_1783</name>
</gene>
<evidence type="ECO:0000259" key="2">
    <source>
        <dbReference type="Pfam" id="PF04773"/>
    </source>
</evidence>
<dbReference type="Pfam" id="PF16344">
    <property type="entry name" value="FecR_C"/>
    <property type="match status" value="1"/>
</dbReference>
<name>A0A4R8DTJ8_9BACT</name>
<proteinExistence type="predicted"/>
<organism evidence="4 5">
    <name type="scientific">Dinghuibacter silviterrae</name>
    <dbReference type="NCBI Taxonomy" id="1539049"/>
    <lineage>
        <taxon>Bacteria</taxon>
        <taxon>Pseudomonadati</taxon>
        <taxon>Bacteroidota</taxon>
        <taxon>Chitinophagia</taxon>
        <taxon>Chitinophagales</taxon>
        <taxon>Chitinophagaceae</taxon>
        <taxon>Dinghuibacter</taxon>
    </lineage>
</organism>
<accession>A0A4R8DTJ8</accession>
<dbReference type="GO" id="GO:0016989">
    <property type="term" value="F:sigma factor antagonist activity"/>
    <property type="evidence" value="ECO:0007669"/>
    <property type="project" value="TreeGrafter"/>
</dbReference>
<dbReference type="PANTHER" id="PTHR30273:SF2">
    <property type="entry name" value="PROTEIN FECR"/>
    <property type="match status" value="1"/>
</dbReference>
<dbReference type="RefSeq" id="WP_133992708.1">
    <property type="nucleotide sequence ID" value="NZ_SODV01000001.1"/>
</dbReference>
<dbReference type="OrthoDB" id="738872at2"/>
<evidence type="ECO:0000259" key="3">
    <source>
        <dbReference type="Pfam" id="PF16344"/>
    </source>
</evidence>
<feature type="domain" description="FecR protein" evidence="2">
    <location>
        <begin position="130"/>
        <end position="211"/>
    </location>
</feature>
<keyword evidence="1" id="KW-0472">Membrane</keyword>
<dbReference type="AlphaFoldDB" id="A0A4R8DTJ8"/>
<evidence type="ECO:0000313" key="4">
    <source>
        <dbReference type="EMBL" id="TDX00755.1"/>
    </source>
</evidence>
<keyword evidence="1" id="KW-1133">Transmembrane helix</keyword>
<dbReference type="EMBL" id="SODV01000001">
    <property type="protein sequence ID" value="TDX00755.1"/>
    <property type="molecule type" value="Genomic_DNA"/>
</dbReference>
<dbReference type="PANTHER" id="PTHR30273">
    <property type="entry name" value="PERIPLASMIC SIGNAL SENSOR AND SIGMA FACTOR ACTIVATOR FECR-RELATED"/>
    <property type="match status" value="1"/>
</dbReference>
<dbReference type="Gene3D" id="3.55.50.30">
    <property type="match status" value="1"/>
</dbReference>
<dbReference type="Gene3D" id="2.60.120.1440">
    <property type="match status" value="1"/>
</dbReference>
<dbReference type="InterPro" id="IPR012373">
    <property type="entry name" value="Ferrdict_sens_TM"/>
</dbReference>
<feature type="transmembrane region" description="Helical" evidence="1">
    <location>
        <begin position="83"/>
        <end position="104"/>
    </location>
</feature>
<keyword evidence="5" id="KW-1185">Reference proteome</keyword>
<dbReference type="InterPro" id="IPR032508">
    <property type="entry name" value="FecR_C"/>
</dbReference>
<keyword evidence="1" id="KW-0812">Transmembrane</keyword>
<dbReference type="PIRSF" id="PIRSF018266">
    <property type="entry name" value="FecR"/>
    <property type="match status" value="1"/>
</dbReference>
<dbReference type="Proteomes" id="UP000294498">
    <property type="component" value="Unassembled WGS sequence"/>
</dbReference>
<evidence type="ECO:0000313" key="5">
    <source>
        <dbReference type="Proteomes" id="UP000294498"/>
    </source>
</evidence>
<dbReference type="Pfam" id="PF04773">
    <property type="entry name" value="FecR"/>
    <property type="match status" value="1"/>
</dbReference>
<reference evidence="4 5" key="1">
    <citation type="submission" date="2019-03" db="EMBL/GenBank/DDBJ databases">
        <title>Genomic Encyclopedia of Type Strains, Phase IV (KMG-IV): sequencing the most valuable type-strain genomes for metagenomic binning, comparative biology and taxonomic classification.</title>
        <authorList>
            <person name="Goeker M."/>
        </authorList>
    </citation>
    <scope>NUCLEOTIDE SEQUENCE [LARGE SCALE GENOMIC DNA]</scope>
    <source>
        <strain evidence="4 5">DSM 100059</strain>
    </source>
</reference>
<dbReference type="InterPro" id="IPR006860">
    <property type="entry name" value="FecR"/>
</dbReference>
<evidence type="ECO:0000256" key="1">
    <source>
        <dbReference type="SAM" id="Phobius"/>
    </source>
</evidence>